<evidence type="ECO:0000313" key="2">
    <source>
        <dbReference type="EMBL" id="KAJ9609927.1"/>
    </source>
</evidence>
<feature type="region of interest" description="Disordered" evidence="1">
    <location>
        <begin position="34"/>
        <end position="55"/>
    </location>
</feature>
<comment type="caution">
    <text evidence="2">The sequence shown here is derived from an EMBL/GenBank/DDBJ whole genome shotgun (WGS) entry which is preliminary data.</text>
</comment>
<organism evidence="2 3">
    <name type="scientific">Cladophialophora chaetospira</name>
    <dbReference type="NCBI Taxonomy" id="386627"/>
    <lineage>
        <taxon>Eukaryota</taxon>
        <taxon>Fungi</taxon>
        <taxon>Dikarya</taxon>
        <taxon>Ascomycota</taxon>
        <taxon>Pezizomycotina</taxon>
        <taxon>Eurotiomycetes</taxon>
        <taxon>Chaetothyriomycetidae</taxon>
        <taxon>Chaetothyriales</taxon>
        <taxon>Herpotrichiellaceae</taxon>
        <taxon>Cladophialophora</taxon>
    </lineage>
</organism>
<evidence type="ECO:0000256" key="1">
    <source>
        <dbReference type="SAM" id="MobiDB-lite"/>
    </source>
</evidence>
<reference evidence="2" key="1">
    <citation type="submission" date="2022-10" db="EMBL/GenBank/DDBJ databases">
        <title>Culturing micro-colonial fungi from biological soil crusts in the Mojave desert and describing Neophaeococcomyces mojavensis, and introducing the new genera and species Taxawa tesnikishii.</title>
        <authorList>
            <person name="Kurbessoian T."/>
            <person name="Stajich J.E."/>
        </authorList>
    </citation>
    <scope>NUCLEOTIDE SEQUENCE</scope>
    <source>
        <strain evidence="2">TK_41</strain>
    </source>
</reference>
<evidence type="ECO:0000313" key="3">
    <source>
        <dbReference type="Proteomes" id="UP001172673"/>
    </source>
</evidence>
<dbReference type="Proteomes" id="UP001172673">
    <property type="component" value="Unassembled WGS sequence"/>
</dbReference>
<protein>
    <submittedName>
        <fullName evidence="2">Uncharacterized protein</fullName>
    </submittedName>
</protein>
<dbReference type="AlphaFoldDB" id="A0AA39CJ76"/>
<accession>A0AA39CJ76</accession>
<proteinExistence type="predicted"/>
<sequence>MERYCFDCDSRWTDRTPEQCCVWCGRCGGRLTPREDTPHRPAENPEIQLPIPRNPGLNNQEYAGLDRYTGPPAPPLVPAVRYPNYNAMRDGHRVELAPINSDRGIAFVDEFGHMYFPYSVVNGPARDYNGNQAINNAQPMTDRNPNYFNQDNNARAAGDRTRLPSENRHLQHARPAIDLGTLSGANIPPIFGDHANRDGPVDIGGGRERSPPVEQIRADREARLARHRRRRERNQNGGRLPRMTPPNRR</sequence>
<feature type="compositionally biased region" description="Basic and acidic residues" evidence="1">
    <location>
        <begin position="194"/>
        <end position="224"/>
    </location>
</feature>
<feature type="region of interest" description="Disordered" evidence="1">
    <location>
        <begin position="190"/>
        <end position="249"/>
    </location>
</feature>
<name>A0AA39CJ76_9EURO</name>
<dbReference type="EMBL" id="JAPDRK010000008">
    <property type="protein sequence ID" value="KAJ9609927.1"/>
    <property type="molecule type" value="Genomic_DNA"/>
</dbReference>
<gene>
    <name evidence="2" type="ORF">H2200_006256</name>
</gene>
<keyword evidence="3" id="KW-1185">Reference proteome</keyword>
<feature type="compositionally biased region" description="Basic and acidic residues" evidence="1">
    <location>
        <begin position="34"/>
        <end position="43"/>
    </location>
</feature>